<gene>
    <name evidence="1" type="ORF">OVN521_LOCUS40677</name>
</gene>
<organism evidence="1 2">
    <name type="scientific">Rotaria magnacalcarata</name>
    <dbReference type="NCBI Taxonomy" id="392030"/>
    <lineage>
        <taxon>Eukaryota</taxon>
        <taxon>Metazoa</taxon>
        <taxon>Spiralia</taxon>
        <taxon>Gnathifera</taxon>
        <taxon>Rotifera</taxon>
        <taxon>Eurotatoria</taxon>
        <taxon>Bdelloidea</taxon>
        <taxon>Philodinida</taxon>
        <taxon>Philodinidae</taxon>
        <taxon>Rotaria</taxon>
    </lineage>
</organism>
<dbReference type="AlphaFoldDB" id="A0A820VGL3"/>
<evidence type="ECO:0000313" key="1">
    <source>
        <dbReference type="EMBL" id="CAF4499752.1"/>
    </source>
</evidence>
<evidence type="ECO:0000313" key="2">
    <source>
        <dbReference type="Proteomes" id="UP000663866"/>
    </source>
</evidence>
<comment type="caution">
    <text evidence="1">The sequence shown here is derived from an EMBL/GenBank/DDBJ whole genome shotgun (WGS) entry which is preliminary data.</text>
</comment>
<accession>A0A820VGL3</accession>
<feature type="non-terminal residue" evidence="1">
    <location>
        <position position="87"/>
    </location>
</feature>
<proteinExistence type="predicted"/>
<reference evidence="1" key="1">
    <citation type="submission" date="2021-02" db="EMBL/GenBank/DDBJ databases">
        <authorList>
            <person name="Nowell W R."/>
        </authorList>
    </citation>
    <scope>NUCLEOTIDE SEQUENCE</scope>
</reference>
<keyword evidence="2" id="KW-1185">Reference proteome</keyword>
<protein>
    <submittedName>
        <fullName evidence="1">Uncharacterized protein</fullName>
    </submittedName>
</protein>
<name>A0A820VGL3_9BILA</name>
<dbReference type="EMBL" id="CAJOBG010053125">
    <property type="protein sequence ID" value="CAF4499752.1"/>
    <property type="molecule type" value="Genomic_DNA"/>
</dbReference>
<sequence>MLISATAHYGKFPQTILNAVGSNEQSLSSSNDISALLENLRTLKSTSPMHHELINLPKKSVIHTKIVEATKSAIIKEIKTYLERFSK</sequence>
<dbReference type="Proteomes" id="UP000663866">
    <property type="component" value="Unassembled WGS sequence"/>
</dbReference>